<reference evidence="1 2" key="1">
    <citation type="journal article" date="2016" name="Sci. Rep.">
        <title>Complete genome sequence and transcriptomic analysis of a novel marine strain Bacillus weihaiensis reveals the mechanism of brown algae degradation.</title>
        <authorList>
            <person name="Zhu Y."/>
            <person name="Chen P."/>
            <person name="Bao Y."/>
            <person name="Men Y."/>
            <person name="Zeng Y."/>
            <person name="Yang J."/>
            <person name="Sun J."/>
            <person name="Sun Y."/>
        </authorList>
    </citation>
    <scope>NUCLEOTIDE SEQUENCE [LARGE SCALE GENOMIC DNA]</scope>
    <source>
        <strain evidence="1 2">Alg07</strain>
    </source>
</reference>
<proteinExistence type="predicted"/>
<name>A0A1L3MML2_9BACI</name>
<evidence type="ECO:0000313" key="2">
    <source>
        <dbReference type="Proteomes" id="UP000181936"/>
    </source>
</evidence>
<dbReference type="Proteomes" id="UP000181936">
    <property type="component" value="Chromosome"/>
</dbReference>
<dbReference type="STRING" id="1547283.A9C19_01615"/>
<dbReference type="SUPFAM" id="SSF52266">
    <property type="entry name" value="SGNH hydrolase"/>
    <property type="match status" value="1"/>
</dbReference>
<sequence length="261" mass="29986">MKKLLVLTILLLSGAAIIFGHIHWNHKISAQGEEMLSEKEVIQEEIEEVKEAAQIDVTKLSSHLPEDLQEKIKTASEQDQSLHFVIYGTSEEKGTWSEKFVEKVKEAYGENLFTYSILSTGEQTTRDIVNEEAYQEVNELKPDILLFEAPMLRDNGDVGFGVDISLNNIQQMVDAWVETNQDLTLFVQPTQPLYNATHYPTEVAQLKGFVENNNLLYLNHWENWPELDDEKMKDYLDEVSRVNETGHEVWADYLGSYFVAE</sequence>
<dbReference type="OrthoDB" id="2451965at2"/>
<gene>
    <name evidence="1" type="ORF">A9C19_01615</name>
</gene>
<protein>
    <recommendedName>
        <fullName evidence="3">SGNH hydrolase-type esterase domain-containing protein</fullName>
    </recommendedName>
</protein>
<dbReference type="InterPro" id="IPR036514">
    <property type="entry name" value="SGNH_hydro_sf"/>
</dbReference>
<dbReference type="Gene3D" id="3.40.50.1110">
    <property type="entry name" value="SGNH hydrolase"/>
    <property type="match status" value="1"/>
</dbReference>
<accession>A0A1L3MML2</accession>
<evidence type="ECO:0000313" key="1">
    <source>
        <dbReference type="EMBL" id="APH03552.1"/>
    </source>
</evidence>
<dbReference type="RefSeq" id="WP_072578342.1">
    <property type="nucleotide sequence ID" value="NZ_CP016020.1"/>
</dbReference>
<dbReference type="EMBL" id="CP016020">
    <property type="protein sequence ID" value="APH03552.1"/>
    <property type="molecule type" value="Genomic_DNA"/>
</dbReference>
<dbReference type="AlphaFoldDB" id="A0A1L3MML2"/>
<evidence type="ECO:0008006" key="3">
    <source>
        <dbReference type="Google" id="ProtNLM"/>
    </source>
</evidence>
<dbReference type="KEGG" id="bwh:A9C19_01615"/>
<organism evidence="1 2">
    <name type="scientific">Bacillus weihaiensis</name>
    <dbReference type="NCBI Taxonomy" id="1547283"/>
    <lineage>
        <taxon>Bacteria</taxon>
        <taxon>Bacillati</taxon>
        <taxon>Bacillota</taxon>
        <taxon>Bacilli</taxon>
        <taxon>Bacillales</taxon>
        <taxon>Bacillaceae</taxon>
        <taxon>Bacillus</taxon>
    </lineage>
</organism>
<keyword evidence="2" id="KW-1185">Reference proteome</keyword>